<dbReference type="Pfam" id="PF01822">
    <property type="entry name" value="WSC"/>
    <property type="match status" value="1"/>
</dbReference>
<dbReference type="PANTHER" id="PTHR24269:SF16">
    <property type="entry name" value="PROTEIN SLG1"/>
    <property type="match status" value="1"/>
</dbReference>
<evidence type="ECO:0000256" key="2">
    <source>
        <dbReference type="ARBA" id="ARBA00022692"/>
    </source>
</evidence>
<accession>A0A835VWV1</accession>
<comment type="caution">
    <text evidence="9">The sequence shown here is derived from an EMBL/GenBank/DDBJ whole genome shotgun (WGS) entry which is preliminary data.</text>
</comment>
<evidence type="ECO:0000256" key="5">
    <source>
        <dbReference type="ARBA" id="ARBA00023136"/>
    </source>
</evidence>
<evidence type="ECO:0000259" key="8">
    <source>
        <dbReference type="Pfam" id="PF01822"/>
    </source>
</evidence>
<organism evidence="9 10">
    <name type="scientific">Chlamydomonas schloesseri</name>
    <dbReference type="NCBI Taxonomy" id="2026947"/>
    <lineage>
        <taxon>Eukaryota</taxon>
        <taxon>Viridiplantae</taxon>
        <taxon>Chlorophyta</taxon>
        <taxon>core chlorophytes</taxon>
        <taxon>Chlorophyceae</taxon>
        <taxon>CS clade</taxon>
        <taxon>Chlamydomonadales</taxon>
        <taxon>Chlamydomonadaceae</taxon>
        <taxon>Chlamydomonas</taxon>
    </lineage>
</organism>
<proteinExistence type="predicted"/>
<name>A0A835VWV1_9CHLO</name>
<evidence type="ECO:0000313" key="10">
    <source>
        <dbReference type="Proteomes" id="UP000613740"/>
    </source>
</evidence>
<feature type="region of interest" description="Disordered" evidence="7">
    <location>
        <begin position="40"/>
        <end position="61"/>
    </location>
</feature>
<keyword evidence="2" id="KW-0812">Transmembrane</keyword>
<dbReference type="OrthoDB" id="556410at2759"/>
<dbReference type="Proteomes" id="UP000613740">
    <property type="component" value="Unassembled WGS sequence"/>
</dbReference>
<comment type="subcellular location">
    <subcellularLocation>
        <location evidence="1">Membrane</location>
        <topology evidence="1">Single-pass membrane protein</topology>
    </subcellularLocation>
</comment>
<dbReference type="InterPro" id="IPR051836">
    <property type="entry name" value="Kremen_rcpt"/>
</dbReference>
<keyword evidence="10" id="KW-1185">Reference proteome</keyword>
<evidence type="ECO:0000256" key="4">
    <source>
        <dbReference type="ARBA" id="ARBA00022989"/>
    </source>
</evidence>
<dbReference type="GO" id="GO:0005886">
    <property type="term" value="C:plasma membrane"/>
    <property type="evidence" value="ECO:0007669"/>
    <property type="project" value="TreeGrafter"/>
</dbReference>
<feature type="region of interest" description="Disordered" evidence="7">
    <location>
        <begin position="80"/>
        <end position="129"/>
    </location>
</feature>
<feature type="domain" description="WSC" evidence="8">
    <location>
        <begin position="1"/>
        <end position="60"/>
    </location>
</feature>
<reference evidence="9" key="1">
    <citation type="journal article" date="2020" name="bioRxiv">
        <title>Comparative genomics of Chlamydomonas.</title>
        <authorList>
            <person name="Craig R.J."/>
            <person name="Hasan A.R."/>
            <person name="Ness R.W."/>
            <person name="Keightley P.D."/>
        </authorList>
    </citation>
    <scope>NUCLEOTIDE SEQUENCE</scope>
    <source>
        <strain evidence="9">CCAP 11/173</strain>
    </source>
</reference>
<evidence type="ECO:0000256" key="7">
    <source>
        <dbReference type="SAM" id="MobiDB-lite"/>
    </source>
</evidence>
<evidence type="ECO:0000313" key="9">
    <source>
        <dbReference type="EMBL" id="KAG2428081.1"/>
    </source>
</evidence>
<keyword evidence="3" id="KW-0732">Signal</keyword>
<feature type="compositionally biased region" description="Pro residues" evidence="7">
    <location>
        <begin position="82"/>
        <end position="93"/>
    </location>
</feature>
<evidence type="ECO:0000256" key="1">
    <source>
        <dbReference type="ARBA" id="ARBA00004167"/>
    </source>
</evidence>
<keyword evidence="5" id="KW-0472">Membrane</keyword>
<dbReference type="AlphaFoldDB" id="A0A835VWV1"/>
<dbReference type="PANTHER" id="PTHR24269">
    <property type="entry name" value="KREMEN PROTEIN"/>
    <property type="match status" value="1"/>
</dbReference>
<keyword evidence="6" id="KW-0325">Glycoprotein</keyword>
<protein>
    <recommendedName>
        <fullName evidence="8">WSC domain-containing protein</fullName>
    </recommendedName>
</protein>
<sequence>MTLGTCAGLTQAAGLVYYTVINGNTCVAGISRDQATKYGQLPASSCSQPCPGDPSKTCGGAAAGRRSLLQLSAISLYGFVPASPPPRPPPRAPSKPGSPDAPGAATRPPSPPPPSPPPPMPPAPSRQVETQTLVQTAAVVLPVIQNNVNQTISIPSARSLILLKPTAVPVFTSVLATAAGASGPDPQYKAPVIASVRVGHGRMVVFGSETMFTGCCGLGDSDGFNPAEINKIIINAANWTSWYGTKTGRKAILRVADQRLVPVAKYIVKALPDVFAKAKVAKVDYFLNLNTFASGGHERCDVYMVLGADPFQGYNLKAKTRLRAFLEQGKGILLAGPEVPPAIASASAGAAGHHRRRGLLQEDEDLPTATALAPVASDEWTRPDIMFGKQNEVTAGGIATAVNASDVTRVHFRELLFKVLELRGQGQASGAEFAVWNARLMKARADLDASDIKEFDATLRTKVAEYDQAFGVPPPPAASSRPSPARNAPPFPKPAPFSGTARPPSPKPPSPKPPSPKPPSSNGH</sequence>
<evidence type="ECO:0000256" key="6">
    <source>
        <dbReference type="ARBA" id="ARBA00023180"/>
    </source>
</evidence>
<keyword evidence="4" id="KW-1133">Transmembrane helix</keyword>
<evidence type="ECO:0000256" key="3">
    <source>
        <dbReference type="ARBA" id="ARBA00022729"/>
    </source>
</evidence>
<feature type="compositionally biased region" description="Pro residues" evidence="7">
    <location>
        <begin position="503"/>
        <end position="524"/>
    </location>
</feature>
<dbReference type="EMBL" id="JAEHOD010000097">
    <property type="protein sequence ID" value="KAG2428081.1"/>
    <property type="molecule type" value="Genomic_DNA"/>
</dbReference>
<feature type="compositionally biased region" description="Pro residues" evidence="7">
    <location>
        <begin position="108"/>
        <end position="124"/>
    </location>
</feature>
<feature type="region of interest" description="Disordered" evidence="7">
    <location>
        <begin position="469"/>
        <end position="524"/>
    </location>
</feature>
<gene>
    <name evidence="9" type="ORF">HYH02_014472</name>
</gene>
<dbReference type="InterPro" id="IPR002889">
    <property type="entry name" value="WSC_carb-bd"/>
</dbReference>